<organism evidence="1 2">
    <name type="scientific">Colletotrichum tamarilloi</name>
    <dbReference type="NCBI Taxonomy" id="1209934"/>
    <lineage>
        <taxon>Eukaryota</taxon>
        <taxon>Fungi</taxon>
        <taxon>Dikarya</taxon>
        <taxon>Ascomycota</taxon>
        <taxon>Pezizomycotina</taxon>
        <taxon>Sordariomycetes</taxon>
        <taxon>Hypocreomycetidae</taxon>
        <taxon>Glomerellales</taxon>
        <taxon>Glomerellaceae</taxon>
        <taxon>Colletotrichum</taxon>
        <taxon>Colletotrichum acutatum species complex</taxon>
    </lineage>
</organism>
<keyword evidence="2" id="KW-1185">Reference proteome</keyword>
<reference evidence="1 2" key="1">
    <citation type="submission" date="2016-10" db="EMBL/GenBank/DDBJ databases">
        <title>The genome sequence of Colletotrichum fioriniae PJ7.</title>
        <authorList>
            <person name="Baroncelli R."/>
        </authorList>
    </citation>
    <scope>NUCLEOTIDE SEQUENCE [LARGE SCALE GENOMIC DNA]</scope>
    <source>
        <strain evidence="1 2">Tom-12</strain>
    </source>
</reference>
<name>A0ABQ9RS58_9PEZI</name>
<sequence length="306" mass="33551">MSPPKPASPRMLSVIGVGSMESDGPSSRPTTTVATSPAPSFLPYVSIHDHATCWNKFKACDFPPPLMEFFPAIPSKIEFSPHQPSTAKPPHLTLRLVLGIRTTAATGTVVALLYDCPIYSSPSLRTILRGGILHHPSRARDRVSRTASHCIASSASACVSQSLIRSFARKERHSATGQANIRTSTKARRTMTCCLFCEELARRIPTPHCETLDGEKADLSPPFPPLRIRPFQPVKHCERVLPNLPQRSLEPLIRKDPEGLLAFAESRDEVQIPFPPASDGGKMYRYLAHGGPQLLLLATFTARLYA</sequence>
<proteinExistence type="predicted"/>
<evidence type="ECO:0000313" key="2">
    <source>
        <dbReference type="Proteomes" id="UP001227543"/>
    </source>
</evidence>
<dbReference type="GeneID" id="85401041"/>
<gene>
    <name evidence="1" type="ORF">CTAM01_00756</name>
</gene>
<comment type="caution">
    <text evidence="1">The sequence shown here is derived from an EMBL/GenBank/DDBJ whole genome shotgun (WGS) entry which is preliminary data.</text>
</comment>
<dbReference type="RefSeq" id="XP_060388265.1">
    <property type="nucleotide sequence ID" value="XM_060516803.1"/>
</dbReference>
<dbReference type="Proteomes" id="UP001227543">
    <property type="component" value="Unassembled WGS sequence"/>
</dbReference>
<accession>A0ABQ9RS58</accession>
<protein>
    <submittedName>
        <fullName evidence="1">Uncharacterized protein</fullName>
    </submittedName>
</protein>
<dbReference type="EMBL" id="MLFU01000002">
    <property type="protein sequence ID" value="KAK1511826.1"/>
    <property type="molecule type" value="Genomic_DNA"/>
</dbReference>
<evidence type="ECO:0000313" key="1">
    <source>
        <dbReference type="EMBL" id="KAK1511826.1"/>
    </source>
</evidence>